<name>A0A420IVK9_9PEZI</name>
<comment type="caution">
    <text evidence="1">The sequence shown here is derived from an EMBL/GenBank/DDBJ whole genome shotgun (WGS) entry which is preliminary data.</text>
</comment>
<accession>A0A420IVK9</accession>
<dbReference type="EMBL" id="MCBS01021056">
    <property type="protein sequence ID" value="RKF78553.1"/>
    <property type="molecule type" value="Genomic_DNA"/>
</dbReference>
<proteinExistence type="predicted"/>
<protein>
    <recommendedName>
        <fullName evidence="3">GAG-pre-integrase domain-containing protein</fullName>
    </recommendedName>
</protein>
<dbReference type="AlphaFoldDB" id="A0A420IVK9"/>
<reference evidence="1 2" key="1">
    <citation type="journal article" date="2018" name="BMC Genomics">
        <title>Comparative genome analyses reveal sequence features reflecting distinct modes of host-adaptation between dicot and monocot powdery mildew.</title>
        <authorList>
            <person name="Wu Y."/>
            <person name="Ma X."/>
            <person name="Pan Z."/>
            <person name="Kale S.D."/>
            <person name="Song Y."/>
            <person name="King H."/>
            <person name="Zhang Q."/>
            <person name="Presley C."/>
            <person name="Deng X."/>
            <person name="Wei C.I."/>
            <person name="Xiao S."/>
        </authorList>
    </citation>
    <scope>NUCLEOTIDE SEQUENCE [LARGE SCALE GENOMIC DNA]</scope>
    <source>
        <strain evidence="1">UMSG1</strain>
    </source>
</reference>
<dbReference type="Proteomes" id="UP000285326">
    <property type="component" value="Unassembled WGS sequence"/>
</dbReference>
<evidence type="ECO:0000313" key="1">
    <source>
        <dbReference type="EMBL" id="RKF78553.1"/>
    </source>
</evidence>
<gene>
    <name evidence="1" type="ORF">GcM1_210027</name>
</gene>
<evidence type="ECO:0008006" key="3">
    <source>
        <dbReference type="Google" id="ProtNLM"/>
    </source>
</evidence>
<sequence length="243" mass="27532">MSTDEILVTELLSRRSEHNKSHRNHPCNECLKVSNLSSVGNGKESFYGIGIDTGASYHSVAGYDQYFALSKLKNLDMDTSTAGCVNATFGKRSASLMGSINIFILFRTFTFLLLHADIPSLLSLYDIDRHGIIFNNIRDIITQPSTGLQMLVYRKIGHAWIHLKGVLEANLHTPYEFSELHIYAAKSLSESQLRRLHRRFGHPSAPRLVILLQRAGYVDDMDPETIKRLTRYCQICQKHGKFC</sequence>
<evidence type="ECO:0000313" key="2">
    <source>
        <dbReference type="Proteomes" id="UP000285326"/>
    </source>
</evidence>
<organism evidence="1 2">
    <name type="scientific">Golovinomyces cichoracearum</name>
    <dbReference type="NCBI Taxonomy" id="62708"/>
    <lineage>
        <taxon>Eukaryota</taxon>
        <taxon>Fungi</taxon>
        <taxon>Dikarya</taxon>
        <taxon>Ascomycota</taxon>
        <taxon>Pezizomycotina</taxon>
        <taxon>Leotiomycetes</taxon>
        <taxon>Erysiphales</taxon>
        <taxon>Erysiphaceae</taxon>
        <taxon>Golovinomyces</taxon>
    </lineage>
</organism>